<evidence type="ECO:0000256" key="2">
    <source>
        <dbReference type="ARBA" id="ARBA00022857"/>
    </source>
</evidence>
<accession>A0A420T4Y8</accession>
<dbReference type="PRINTS" id="PR00081">
    <property type="entry name" value="GDHRDH"/>
</dbReference>
<dbReference type="CDD" id="cd05325">
    <property type="entry name" value="carb_red_sniffer_like_SDR_c"/>
    <property type="match status" value="1"/>
</dbReference>
<dbReference type="InterPro" id="IPR051468">
    <property type="entry name" value="Fungal_SecMetab_SDRs"/>
</dbReference>
<comment type="caution">
    <text evidence="4">The sequence shown here is derived from an EMBL/GenBank/DDBJ whole genome shotgun (WGS) entry which is preliminary data.</text>
</comment>
<keyword evidence="3" id="KW-0560">Oxidoreductase</keyword>
<dbReference type="InterPro" id="IPR002347">
    <property type="entry name" value="SDR_fam"/>
</dbReference>
<dbReference type="Gene3D" id="3.40.50.720">
    <property type="entry name" value="NAD(P)-binding Rossmann-like Domain"/>
    <property type="match status" value="1"/>
</dbReference>
<evidence type="ECO:0000256" key="1">
    <source>
        <dbReference type="ARBA" id="ARBA00006484"/>
    </source>
</evidence>
<sequence>MSQATYVLITGCNRVNSILGIGRGLFETYITRTDHVVIAAVRDPTAESSKELLNVTKGTNSRCILVKIDSASEMDALEAIKSLRRDHGIVKLDLVIANAGISKYFGTAEMTPVKEMIDHFRVNSVAPLLLFQATCPLIHAAKAPKFVTISSGAGSLGFMENLKVENTAYGSSKAALNFITRRIHFENPDLVAFSINPGWLQTDLGNHAAKSSGLSAAPVSVQDGVNGIVNVIDGATKDATSGRFLSWENKELPW</sequence>
<gene>
    <name evidence="4" type="ORF">BFJ72_g8180</name>
</gene>
<evidence type="ECO:0000313" key="4">
    <source>
        <dbReference type="EMBL" id="RKL36631.1"/>
    </source>
</evidence>
<dbReference type="InterPro" id="IPR036291">
    <property type="entry name" value="NAD(P)-bd_dom_sf"/>
</dbReference>
<dbReference type="Pfam" id="PF00106">
    <property type="entry name" value="adh_short"/>
    <property type="match status" value="1"/>
</dbReference>
<reference evidence="4 5" key="1">
    <citation type="journal article" date="2018" name="Sci. Rep.">
        <title>Characterisation of pathogen-specific regions and novel effector candidates in Fusarium oxysporum f. sp. cepae.</title>
        <authorList>
            <person name="Armitage A.D."/>
            <person name="Taylor A."/>
            <person name="Sobczyk M.K."/>
            <person name="Baxter L."/>
            <person name="Greenfield B.P."/>
            <person name="Bates H.J."/>
            <person name="Wilson F."/>
            <person name="Jackson A.C."/>
            <person name="Ott S."/>
            <person name="Harrison R.J."/>
            <person name="Clarkson J.P."/>
        </authorList>
    </citation>
    <scope>NUCLEOTIDE SEQUENCE [LARGE SCALE GENOMIC DNA]</scope>
    <source>
        <strain evidence="4 5">Fp_A8</strain>
    </source>
</reference>
<dbReference type="Proteomes" id="UP000283569">
    <property type="component" value="Unassembled WGS sequence"/>
</dbReference>
<dbReference type="SUPFAM" id="SSF51735">
    <property type="entry name" value="NAD(P)-binding Rossmann-fold domains"/>
    <property type="match status" value="1"/>
</dbReference>
<organism evidence="4 5">
    <name type="scientific">Gibberella intermedia</name>
    <name type="common">Bulb rot disease fungus</name>
    <name type="synonym">Fusarium proliferatum</name>
    <dbReference type="NCBI Taxonomy" id="948311"/>
    <lineage>
        <taxon>Eukaryota</taxon>
        <taxon>Fungi</taxon>
        <taxon>Dikarya</taxon>
        <taxon>Ascomycota</taxon>
        <taxon>Pezizomycotina</taxon>
        <taxon>Sordariomycetes</taxon>
        <taxon>Hypocreomycetidae</taxon>
        <taxon>Hypocreales</taxon>
        <taxon>Nectriaceae</taxon>
        <taxon>Fusarium</taxon>
        <taxon>Fusarium fujikuroi species complex</taxon>
    </lineage>
</organism>
<evidence type="ECO:0008006" key="6">
    <source>
        <dbReference type="Google" id="ProtNLM"/>
    </source>
</evidence>
<evidence type="ECO:0000313" key="5">
    <source>
        <dbReference type="Proteomes" id="UP000283569"/>
    </source>
</evidence>
<dbReference type="PANTHER" id="PTHR43544">
    <property type="entry name" value="SHORT-CHAIN DEHYDROGENASE/REDUCTASE"/>
    <property type="match status" value="1"/>
</dbReference>
<protein>
    <recommendedName>
        <fullName evidence="6">Aflatoxin biosynthesis ketoreductase nor-1</fullName>
    </recommendedName>
</protein>
<dbReference type="GO" id="GO:0005737">
    <property type="term" value="C:cytoplasm"/>
    <property type="evidence" value="ECO:0007669"/>
    <property type="project" value="TreeGrafter"/>
</dbReference>
<proteinExistence type="inferred from homology"/>
<name>A0A420T4Y8_GIBIN</name>
<dbReference type="PANTHER" id="PTHR43544:SF7">
    <property type="entry name" value="NADB-LER2"/>
    <property type="match status" value="1"/>
</dbReference>
<keyword evidence="2" id="KW-0521">NADP</keyword>
<comment type="similarity">
    <text evidence="1">Belongs to the short-chain dehydrogenases/reductases (SDR) family.</text>
</comment>
<evidence type="ECO:0000256" key="3">
    <source>
        <dbReference type="ARBA" id="ARBA00023002"/>
    </source>
</evidence>
<dbReference type="GO" id="GO:0016491">
    <property type="term" value="F:oxidoreductase activity"/>
    <property type="evidence" value="ECO:0007669"/>
    <property type="project" value="UniProtKB-KW"/>
</dbReference>
<dbReference type="AlphaFoldDB" id="A0A420T4Y8"/>
<dbReference type="EMBL" id="MRDB01000028">
    <property type="protein sequence ID" value="RKL36631.1"/>
    <property type="molecule type" value="Genomic_DNA"/>
</dbReference>